<gene>
    <name evidence="7" type="ORF">LOD99_2663</name>
</gene>
<organism evidence="7 8">
    <name type="scientific">Oopsacas minuta</name>
    <dbReference type="NCBI Taxonomy" id="111878"/>
    <lineage>
        <taxon>Eukaryota</taxon>
        <taxon>Metazoa</taxon>
        <taxon>Porifera</taxon>
        <taxon>Hexactinellida</taxon>
        <taxon>Hexasterophora</taxon>
        <taxon>Lyssacinosida</taxon>
        <taxon>Leucopsacidae</taxon>
        <taxon>Oopsacas</taxon>
    </lineage>
</organism>
<feature type="transmembrane region" description="Helical" evidence="6">
    <location>
        <begin position="20"/>
        <end position="38"/>
    </location>
</feature>
<dbReference type="EMBL" id="JAKMXF010000221">
    <property type="protein sequence ID" value="KAI6654784.1"/>
    <property type="molecule type" value="Genomic_DNA"/>
</dbReference>
<feature type="transmembrane region" description="Helical" evidence="6">
    <location>
        <begin position="50"/>
        <end position="71"/>
    </location>
</feature>
<evidence type="ECO:0000256" key="4">
    <source>
        <dbReference type="ARBA" id="ARBA00022989"/>
    </source>
</evidence>
<dbReference type="InterPro" id="IPR037185">
    <property type="entry name" value="EmrE-like"/>
</dbReference>
<dbReference type="InterPro" id="IPR010651">
    <property type="entry name" value="Sugar_transport"/>
</dbReference>
<dbReference type="Pfam" id="PF07857">
    <property type="entry name" value="TMEM144"/>
    <property type="match status" value="1"/>
</dbReference>
<comment type="caution">
    <text evidence="7">The sequence shown here is derived from an EMBL/GenBank/DDBJ whole genome shotgun (WGS) entry which is preliminary data.</text>
</comment>
<dbReference type="PANTHER" id="PTHR16119">
    <property type="entry name" value="TRANSMEMBRANE PROTEIN 144"/>
    <property type="match status" value="1"/>
</dbReference>
<dbReference type="Proteomes" id="UP001165289">
    <property type="component" value="Unassembled WGS sequence"/>
</dbReference>
<dbReference type="SUPFAM" id="SSF103481">
    <property type="entry name" value="Multidrug resistance efflux transporter EmrE"/>
    <property type="match status" value="1"/>
</dbReference>
<feature type="transmembrane region" description="Helical" evidence="6">
    <location>
        <begin position="268"/>
        <end position="291"/>
    </location>
</feature>
<reference evidence="7 8" key="1">
    <citation type="journal article" date="2023" name="BMC Biol.">
        <title>The compact genome of the sponge Oopsacas minuta (Hexactinellida) is lacking key metazoan core genes.</title>
        <authorList>
            <person name="Santini S."/>
            <person name="Schenkelaars Q."/>
            <person name="Jourda C."/>
            <person name="Duchesne M."/>
            <person name="Belahbib H."/>
            <person name="Rocher C."/>
            <person name="Selva M."/>
            <person name="Riesgo A."/>
            <person name="Vervoort M."/>
            <person name="Leys S.P."/>
            <person name="Kodjabachian L."/>
            <person name="Le Bivic A."/>
            <person name="Borchiellini C."/>
            <person name="Claverie J.M."/>
            <person name="Renard E."/>
        </authorList>
    </citation>
    <scope>NUCLEOTIDE SEQUENCE [LARGE SCALE GENOMIC DNA]</scope>
    <source>
        <strain evidence="7">SPO-2</strain>
    </source>
</reference>
<dbReference type="GO" id="GO:0015144">
    <property type="term" value="F:carbohydrate transmembrane transporter activity"/>
    <property type="evidence" value="ECO:0007669"/>
    <property type="project" value="InterPro"/>
</dbReference>
<feature type="transmembrane region" description="Helical" evidence="6">
    <location>
        <begin position="195"/>
        <end position="216"/>
    </location>
</feature>
<evidence type="ECO:0000313" key="8">
    <source>
        <dbReference type="Proteomes" id="UP001165289"/>
    </source>
</evidence>
<evidence type="ECO:0000256" key="1">
    <source>
        <dbReference type="ARBA" id="ARBA00004141"/>
    </source>
</evidence>
<proteinExistence type="inferred from homology"/>
<dbReference type="AlphaFoldDB" id="A0AAV7K2J1"/>
<feature type="transmembrane region" description="Helical" evidence="6">
    <location>
        <begin position="109"/>
        <end position="127"/>
    </location>
</feature>
<protein>
    <submittedName>
        <fullName evidence="7">Membrane protein</fullName>
    </submittedName>
</protein>
<keyword evidence="3 6" id="KW-0812">Transmembrane</keyword>
<keyword evidence="5 6" id="KW-0472">Membrane</keyword>
<dbReference type="InterPro" id="IPR012435">
    <property type="entry name" value="TMEM144"/>
</dbReference>
<keyword evidence="4 6" id="KW-1133">Transmembrane helix</keyword>
<evidence type="ECO:0000256" key="3">
    <source>
        <dbReference type="ARBA" id="ARBA00022692"/>
    </source>
</evidence>
<feature type="transmembrane region" description="Helical" evidence="6">
    <location>
        <begin position="83"/>
        <end position="102"/>
    </location>
</feature>
<comment type="similarity">
    <text evidence="2">Belongs to the TMEM144 family.</text>
</comment>
<feature type="transmembrane region" description="Helical" evidence="6">
    <location>
        <begin position="236"/>
        <end position="256"/>
    </location>
</feature>
<sequence length="351" mass="38435">MYFNLYSVFQSTQNSTDIQTTLINYALSVVSVVFYSSSNIPIKSHECGDGVYFVWLTSISMFISGFILNSIRNYPSFHYEPVIGGVLLCIGQILNVAIIRLFGLGVPTLVYSIIVVMVGWIMSVVGFLGMQKAVFYEAYLNYIGLAFCLISIVAFSFIKLNVKQDLTDQNTGNDINGIVVSKPDNSFLRAVGLKLIAFLLAIAIGLCFGTQFLPTYILLGRSENDPSLSSDPLDYIFPQTVGMLVGGTTILFLYCLFKMNRPFVNPKLVLPGFLSGALLGAGTVFWGYSSYKLSPAVSYPLVSVGSPALSTLYGICFFREIKGKRNYIILASGLIPMTIGVILVGLSRIQI</sequence>
<dbReference type="PANTHER" id="PTHR16119:SF17">
    <property type="entry name" value="TRANSMEMBRANE PROTEIN 144"/>
    <property type="match status" value="1"/>
</dbReference>
<comment type="subcellular location">
    <subcellularLocation>
        <location evidence="1">Membrane</location>
        <topology evidence="1">Multi-pass membrane protein</topology>
    </subcellularLocation>
</comment>
<evidence type="ECO:0000256" key="2">
    <source>
        <dbReference type="ARBA" id="ARBA00005731"/>
    </source>
</evidence>
<name>A0AAV7K2J1_9METZ</name>
<feature type="transmembrane region" description="Helical" evidence="6">
    <location>
        <begin position="297"/>
        <end position="315"/>
    </location>
</feature>
<accession>A0AAV7K2J1</accession>
<evidence type="ECO:0000256" key="5">
    <source>
        <dbReference type="ARBA" id="ARBA00023136"/>
    </source>
</evidence>
<keyword evidence="8" id="KW-1185">Reference proteome</keyword>
<evidence type="ECO:0000313" key="7">
    <source>
        <dbReference type="EMBL" id="KAI6654784.1"/>
    </source>
</evidence>
<feature type="transmembrane region" description="Helical" evidence="6">
    <location>
        <begin position="139"/>
        <end position="158"/>
    </location>
</feature>
<dbReference type="GO" id="GO:0016020">
    <property type="term" value="C:membrane"/>
    <property type="evidence" value="ECO:0007669"/>
    <property type="project" value="UniProtKB-SubCell"/>
</dbReference>
<evidence type="ECO:0000256" key="6">
    <source>
        <dbReference type="SAM" id="Phobius"/>
    </source>
</evidence>
<feature type="transmembrane region" description="Helical" evidence="6">
    <location>
        <begin position="327"/>
        <end position="349"/>
    </location>
</feature>